<dbReference type="Proteomes" id="UP000324222">
    <property type="component" value="Unassembled WGS sequence"/>
</dbReference>
<keyword evidence="3" id="KW-1185">Reference proteome</keyword>
<name>A0A5B7K2B1_PORTR</name>
<evidence type="ECO:0000313" key="2">
    <source>
        <dbReference type="EMBL" id="MPD00667.1"/>
    </source>
</evidence>
<proteinExistence type="predicted"/>
<protein>
    <submittedName>
        <fullName evidence="2">Uncharacterized protein</fullName>
    </submittedName>
</protein>
<comment type="caution">
    <text evidence="2">The sequence shown here is derived from an EMBL/GenBank/DDBJ whole genome shotgun (WGS) entry which is preliminary data.</text>
</comment>
<evidence type="ECO:0000313" key="3">
    <source>
        <dbReference type="Proteomes" id="UP000324222"/>
    </source>
</evidence>
<reference evidence="2 3" key="1">
    <citation type="submission" date="2019-05" db="EMBL/GenBank/DDBJ databases">
        <title>Another draft genome of Portunus trituberculatus and its Hox gene families provides insights of decapod evolution.</title>
        <authorList>
            <person name="Jeong J.-H."/>
            <person name="Song I."/>
            <person name="Kim S."/>
            <person name="Choi T."/>
            <person name="Kim D."/>
            <person name="Ryu S."/>
            <person name="Kim W."/>
        </authorList>
    </citation>
    <scope>NUCLEOTIDE SEQUENCE [LARGE SCALE GENOMIC DNA]</scope>
    <source>
        <tissue evidence="2">Muscle</tissue>
    </source>
</reference>
<sequence length="92" mass="10217">MNALYWEQVSGGSQEGGGVVVWMAAGDGRAGRDGGGIAWIDWGRTRRNERNAAKWRDREMDVRGDSGDMRNEEKEGVGWEIQRGMEGEGDED</sequence>
<gene>
    <name evidence="2" type="ORF">E2C01_096155</name>
</gene>
<accession>A0A5B7K2B1</accession>
<evidence type="ECO:0000256" key="1">
    <source>
        <dbReference type="SAM" id="MobiDB-lite"/>
    </source>
</evidence>
<dbReference type="AlphaFoldDB" id="A0A5B7K2B1"/>
<organism evidence="2 3">
    <name type="scientific">Portunus trituberculatus</name>
    <name type="common">Swimming crab</name>
    <name type="synonym">Neptunus trituberculatus</name>
    <dbReference type="NCBI Taxonomy" id="210409"/>
    <lineage>
        <taxon>Eukaryota</taxon>
        <taxon>Metazoa</taxon>
        <taxon>Ecdysozoa</taxon>
        <taxon>Arthropoda</taxon>
        <taxon>Crustacea</taxon>
        <taxon>Multicrustacea</taxon>
        <taxon>Malacostraca</taxon>
        <taxon>Eumalacostraca</taxon>
        <taxon>Eucarida</taxon>
        <taxon>Decapoda</taxon>
        <taxon>Pleocyemata</taxon>
        <taxon>Brachyura</taxon>
        <taxon>Eubrachyura</taxon>
        <taxon>Portunoidea</taxon>
        <taxon>Portunidae</taxon>
        <taxon>Portuninae</taxon>
        <taxon>Portunus</taxon>
    </lineage>
</organism>
<dbReference type="EMBL" id="VSRR010123842">
    <property type="protein sequence ID" value="MPD00667.1"/>
    <property type="molecule type" value="Genomic_DNA"/>
</dbReference>
<feature type="compositionally biased region" description="Basic and acidic residues" evidence="1">
    <location>
        <begin position="58"/>
        <end position="77"/>
    </location>
</feature>
<feature type="region of interest" description="Disordered" evidence="1">
    <location>
        <begin position="58"/>
        <end position="92"/>
    </location>
</feature>